<dbReference type="Proteomes" id="UP000002051">
    <property type="component" value="Unassembled WGS sequence"/>
</dbReference>
<keyword evidence="6" id="KW-1185">Reference proteome</keyword>
<dbReference type="GO" id="GO:0003677">
    <property type="term" value="F:DNA binding"/>
    <property type="evidence" value="ECO:0007669"/>
    <property type="project" value="UniProtKB-KW"/>
</dbReference>
<keyword evidence="3" id="KW-0238">DNA-binding</keyword>
<evidence type="ECO:0000313" key="5">
    <source>
        <dbReference type="EnsemblPlants" id="AES61208"/>
    </source>
</evidence>
<gene>
    <name evidence="5" type="primary">11410016</name>
    <name evidence="3" type="ordered locus">MTR_1g080080</name>
    <name evidence="4" type="ORF">MtrunA17_Chr1g0172741</name>
</gene>
<reference evidence="3 6" key="2">
    <citation type="journal article" date="2014" name="BMC Genomics">
        <title>An improved genome release (version Mt4.0) for the model legume Medicago truncatula.</title>
        <authorList>
            <person name="Tang H."/>
            <person name="Krishnakumar V."/>
            <person name="Bidwell S."/>
            <person name="Rosen B."/>
            <person name="Chan A."/>
            <person name="Zhou S."/>
            <person name="Gentzbittel L."/>
            <person name="Childs K.L."/>
            <person name="Yandell M."/>
            <person name="Gundlach H."/>
            <person name="Mayer K.F."/>
            <person name="Schwartz D.C."/>
            <person name="Town C.D."/>
        </authorList>
    </citation>
    <scope>GENOME REANNOTATION</scope>
    <source>
        <strain evidence="5 6">cv. Jemalong A17</strain>
    </source>
</reference>
<evidence type="ECO:0000256" key="1">
    <source>
        <dbReference type="SAM" id="MobiDB-lite"/>
    </source>
</evidence>
<dbReference type="PANTHER" id="PTHR31704:SF49">
    <property type="entry name" value="MYB_SANT-LIKE DOMAIN-CONTAINING PROTEIN"/>
    <property type="match status" value="1"/>
</dbReference>
<protein>
    <submittedName>
        <fullName evidence="3">Myb/SANT-like DNA-binding domain protein</fullName>
    </submittedName>
    <submittedName>
        <fullName evidence="4">Putative Myb/SANT-like domain-containing protein</fullName>
    </submittedName>
</protein>
<dbReference type="PaxDb" id="3880-AES61208"/>
<evidence type="ECO:0000313" key="6">
    <source>
        <dbReference type="Proteomes" id="UP000002051"/>
    </source>
</evidence>
<dbReference type="InterPro" id="IPR024752">
    <property type="entry name" value="Myb/SANT-like_dom"/>
</dbReference>
<dbReference type="HOGENOM" id="CLU_060020_1_0_1"/>
<dbReference type="OrthoDB" id="1388652at2759"/>
<dbReference type="AlphaFoldDB" id="G7I6A1"/>
<reference evidence="7" key="4">
    <citation type="journal article" date="2018" name="Nat. Plants">
        <title>Whole-genome landscape of Medicago truncatula symbiotic genes.</title>
        <authorList>
            <person name="Pecrix Y."/>
            <person name="Staton S.E."/>
            <person name="Sallet E."/>
            <person name="Lelandais-Briere C."/>
            <person name="Moreau S."/>
            <person name="Carrere S."/>
            <person name="Blein T."/>
            <person name="Jardinaud M.F."/>
            <person name="Latrasse D."/>
            <person name="Zouine M."/>
            <person name="Zahm M."/>
            <person name="Kreplak J."/>
            <person name="Mayjonade B."/>
            <person name="Satge C."/>
            <person name="Perez M."/>
            <person name="Cauet S."/>
            <person name="Marande W."/>
            <person name="Chantry-Darmon C."/>
            <person name="Lopez-Roques C."/>
            <person name="Bouchez O."/>
            <person name="Berard A."/>
            <person name="Debelle F."/>
            <person name="Munos S."/>
            <person name="Bendahmane A."/>
            <person name="Berges H."/>
            <person name="Niebel A."/>
            <person name="Buitink J."/>
            <person name="Frugier F."/>
            <person name="Benhamed M."/>
            <person name="Crespi M."/>
            <person name="Gouzy J."/>
            <person name="Gamas P."/>
        </authorList>
    </citation>
    <scope>NUCLEOTIDE SEQUENCE [LARGE SCALE GENOMIC DNA]</scope>
    <source>
        <strain evidence="7">cv. Jemalong A17</strain>
    </source>
</reference>
<dbReference type="PANTHER" id="PTHR31704">
    <property type="entry name" value="MYB/SANT-LIKE DNA-BINDING DOMAIN PROTEIN-RELATED"/>
    <property type="match status" value="1"/>
</dbReference>
<proteinExistence type="predicted"/>
<organism evidence="3 6">
    <name type="scientific">Medicago truncatula</name>
    <name type="common">Barrel medic</name>
    <name type="synonym">Medicago tribuloides</name>
    <dbReference type="NCBI Taxonomy" id="3880"/>
    <lineage>
        <taxon>Eukaryota</taxon>
        <taxon>Viridiplantae</taxon>
        <taxon>Streptophyta</taxon>
        <taxon>Embryophyta</taxon>
        <taxon>Tracheophyta</taxon>
        <taxon>Spermatophyta</taxon>
        <taxon>Magnoliopsida</taxon>
        <taxon>eudicotyledons</taxon>
        <taxon>Gunneridae</taxon>
        <taxon>Pentapetalae</taxon>
        <taxon>rosids</taxon>
        <taxon>fabids</taxon>
        <taxon>Fabales</taxon>
        <taxon>Fabaceae</taxon>
        <taxon>Papilionoideae</taxon>
        <taxon>50 kb inversion clade</taxon>
        <taxon>NPAAA clade</taxon>
        <taxon>Hologalegina</taxon>
        <taxon>IRL clade</taxon>
        <taxon>Trifolieae</taxon>
        <taxon>Medicago</taxon>
    </lineage>
</organism>
<name>G7I6A1_MEDTR</name>
<evidence type="ECO:0000259" key="2">
    <source>
        <dbReference type="Pfam" id="PF12776"/>
    </source>
</evidence>
<reference evidence="5" key="3">
    <citation type="submission" date="2015-04" db="UniProtKB">
        <authorList>
            <consortium name="EnsemblPlants"/>
        </authorList>
    </citation>
    <scope>IDENTIFICATION</scope>
    <source>
        <strain evidence="5">cv. Jemalong A17</strain>
    </source>
</reference>
<sequence length="324" mass="36234">MDSLKRKISANPPSTNNEGQSSKASWRDIKATEYFVKACLDQVTKGQRNGTCFTKKGWQGIVSQFHEQSGLNYDKVQLKNRYDSLRKEWKVWYNLFGKVTGLGWNFEKNTVDASDEWWEKKELENPQYAKFRDKGLPFAHQLTTLFKDVVANGEHAWAPSSGVLPNENLGNDDIDVGLDDAEGSGDSEDASIGAATGFENINLNTSQGAVSQSSGQKRKRVIGAEQKGKKKATPSTSIAEAVNVIAETCKSRNEAISNASIGEVMAEIQTMEAVTSDLEFHTMCCNLMMFKPAREMFVSLRGFEERRLIWLKFASFNPTLFMRP</sequence>
<evidence type="ECO:0000313" key="4">
    <source>
        <dbReference type="EMBL" id="RHN79055.1"/>
    </source>
</evidence>
<feature type="domain" description="Myb/SANT-like" evidence="2">
    <location>
        <begin position="30"/>
        <end position="120"/>
    </location>
</feature>
<accession>G7I6A1</accession>
<dbReference type="EMBL" id="PSQE01000001">
    <property type="protein sequence ID" value="RHN79055.1"/>
    <property type="molecule type" value="Genomic_DNA"/>
</dbReference>
<dbReference type="EnsemblPlants" id="AES61208">
    <property type="protein sequence ID" value="AES61208"/>
    <property type="gene ID" value="MTR_1g080080"/>
</dbReference>
<feature type="region of interest" description="Disordered" evidence="1">
    <location>
        <begin position="1"/>
        <end position="24"/>
    </location>
</feature>
<dbReference type="eggNOG" id="ENOG502S50T">
    <property type="taxonomic scope" value="Eukaryota"/>
</dbReference>
<dbReference type="KEGG" id="mtr:11410016"/>
<evidence type="ECO:0000313" key="3">
    <source>
        <dbReference type="EMBL" id="AES61208.1"/>
    </source>
</evidence>
<dbReference type="Gramene" id="rna2750">
    <property type="protein sequence ID" value="RHN79055.1"/>
    <property type="gene ID" value="gene2750"/>
</dbReference>
<feature type="compositionally biased region" description="Polar residues" evidence="1">
    <location>
        <begin position="11"/>
        <end position="24"/>
    </location>
</feature>
<dbReference type="EMBL" id="CM001217">
    <property type="protein sequence ID" value="AES61208.1"/>
    <property type="molecule type" value="Genomic_DNA"/>
</dbReference>
<reference evidence="4" key="5">
    <citation type="journal article" date="2018" name="Nat. Plants">
        <title>Whole-genome landscape of Medicago truncatula symbiotic genes.</title>
        <authorList>
            <person name="Pecrix Y."/>
            <person name="Gamas P."/>
            <person name="Carrere S."/>
        </authorList>
    </citation>
    <scope>NUCLEOTIDE SEQUENCE</scope>
    <source>
        <tissue evidence="4">Leaves</tissue>
    </source>
</reference>
<dbReference type="Pfam" id="PF12776">
    <property type="entry name" value="Myb_DNA-bind_3"/>
    <property type="match status" value="1"/>
</dbReference>
<evidence type="ECO:0000313" key="7">
    <source>
        <dbReference type="Proteomes" id="UP000265566"/>
    </source>
</evidence>
<feature type="region of interest" description="Disordered" evidence="1">
    <location>
        <begin position="207"/>
        <end position="230"/>
    </location>
</feature>
<dbReference type="Proteomes" id="UP000265566">
    <property type="component" value="Chromosome 1"/>
</dbReference>
<dbReference type="OMA" id="IICELYA"/>
<reference evidence="3 6" key="1">
    <citation type="journal article" date="2011" name="Nature">
        <title>The Medicago genome provides insight into the evolution of rhizobial symbioses.</title>
        <authorList>
            <person name="Young N.D."/>
            <person name="Debelle F."/>
            <person name="Oldroyd G.E."/>
            <person name="Geurts R."/>
            <person name="Cannon S.B."/>
            <person name="Udvardi M.K."/>
            <person name="Benedito V.A."/>
            <person name="Mayer K.F."/>
            <person name="Gouzy J."/>
            <person name="Schoof H."/>
            <person name="Van de Peer Y."/>
            <person name="Proost S."/>
            <person name="Cook D.R."/>
            <person name="Meyers B.C."/>
            <person name="Spannagl M."/>
            <person name="Cheung F."/>
            <person name="De Mita S."/>
            <person name="Krishnakumar V."/>
            <person name="Gundlach H."/>
            <person name="Zhou S."/>
            <person name="Mudge J."/>
            <person name="Bharti A.K."/>
            <person name="Murray J.D."/>
            <person name="Naoumkina M.A."/>
            <person name="Rosen B."/>
            <person name="Silverstein K.A."/>
            <person name="Tang H."/>
            <person name="Rombauts S."/>
            <person name="Zhao P.X."/>
            <person name="Zhou P."/>
            <person name="Barbe V."/>
            <person name="Bardou P."/>
            <person name="Bechner M."/>
            <person name="Bellec A."/>
            <person name="Berger A."/>
            <person name="Berges H."/>
            <person name="Bidwell S."/>
            <person name="Bisseling T."/>
            <person name="Choisne N."/>
            <person name="Couloux A."/>
            <person name="Denny R."/>
            <person name="Deshpande S."/>
            <person name="Dai X."/>
            <person name="Doyle J.J."/>
            <person name="Dudez A.M."/>
            <person name="Farmer A.D."/>
            <person name="Fouteau S."/>
            <person name="Franken C."/>
            <person name="Gibelin C."/>
            <person name="Gish J."/>
            <person name="Goldstein S."/>
            <person name="Gonzalez A.J."/>
            <person name="Green P.J."/>
            <person name="Hallab A."/>
            <person name="Hartog M."/>
            <person name="Hua A."/>
            <person name="Humphray S.J."/>
            <person name="Jeong D.H."/>
            <person name="Jing Y."/>
            <person name="Jocker A."/>
            <person name="Kenton S.M."/>
            <person name="Kim D.J."/>
            <person name="Klee K."/>
            <person name="Lai H."/>
            <person name="Lang C."/>
            <person name="Lin S."/>
            <person name="Macmil S.L."/>
            <person name="Magdelenat G."/>
            <person name="Matthews L."/>
            <person name="McCorrison J."/>
            <person name="Monaghan E.L."/>
            <person name="Mun J.H."/>
            <person name="Najar F.Z."/>
            <person name="Nicholson C."/>
            <person name="Noirot C."/>
            <person name="O'Bleness M."/>
            <person name="Paule C.R."/>
            <person name="Poulain J."/>
            <person name="Prion F."/>
            <person name="Qin B."/>
            <person name="Qu C."/>
            <person name="Retzel E.F."/>
            <person name="Riddle C."/>
            <person name="Sallet E."/>
            <person name="Samain S."/>
            <person name="Samson N."/>
            <person name="Sanders I."/>
            <person name="Saurat O."/>
            <person name="Scarpelli C."/>
            <person name="Schiex T."/>
            <person name="Segurens B."/>
            <person name="Severin A.J."/>
            <person name="Sherrier D.J."/>
            <person name="Shi R."/>
            <person name="Sims S."/>
            <person name="Singer S.R."/>
            <person name="Sinharoy S."/>
            <person name="Sterck L."/>
            <person name="Viollet A."/>
            <person name="Wang B.B."/>
            <person name="Wang K."/>
            <person name="Wang M."/>
            <person name="Wang X."/>
            <person name="Warfsmann J."/>
            <person name="Weissenbach J."/>
            <person name="White D.D."/>
            <person name="White J.D."/>
            <person name="Wiley G.B."/>
            <person name="Wincker P."/>
            <person name="Xing Y."/>
            <person name="Yang L."/>
            <person name="Yao Z."/>
            <person name="Ying F."/>
            <person name="Zhai J."/>
            <person name="Zhou L."/>
            <person name="Zuber A."/>
            <person name="Denarie J."/>
            <person name="Dixon R.A."/>
            <person name="May G.D."/>
            <person name="Schwartz D.C."/>
            <person name="Rogers J."/>
            <person name="Quetier F."/>
            <person name="Town C.D."/>
            <person name="Roe B.A."/>
        </authorList>
    </citation>
    <scope>NUCLEOTIDE SEQUENCE [LARGE SCALE GENOMIC DNA]</scope>
    <source>
        <strain evidence="3">A17</strain>
        <strain evidence="5 6">cv. Jemalong A17</strain>
    </source>
</reference>